<gene>
    <name evidence="4" type="primary">actIII</name>
    <name evidence="4" type="ORF">BACCIP111883_01777</name>
</gene>
<evidence type="ECO:0000313" key="4">
    <source>
        <dbReference type="EMBL" id="CAG9621005.1"/>
    </source>
</evidence>
<evidence type="ECO:0000256" key="3">
    <source>
        <dbReference type="RuleBase" id="RU000363"/>
    </source>
</evidence>
<protein>
    <submittedName>
        <fullName evidence="4">Ketoacyl reductase</fullName>
        <ecNumber evidence="4">1.3.1.-</ecNumber>
    </submittedName>
</protein>
<dbReference type="NCBIfam" id="NF005372">
    <property type="entry name" value="PRK06914.1"/>
    <property type="match status" value="1"/>
</dbReference>
<dbReference type="PANTHER" id="PTHR43976:SF16">
    <property type="entry name" value="SHORT-CHAIN DEHYDROGENASE_REDUCTASE FAMILY PROTEIN"/>
    <property type="match status" value="1"/>
</dbReference>
<dbReference type="CDD" id="cd05374">
    <property type="entry name" value="17beta-HSD-like_SDR_c"/>
    <property type="match status" value="1"/>
</dbReference>
<dbReference type="GO" id="GO:0016491">
    <property type="term" value="F:oxidoreductase activity"/>
    <property type="evidence" value="ECO:0007669"/>
    <property type="project" value="UniProtKB-KW"/>
</dbReference>
<dbReference type="InterPro" id="IPR036291">
    <property type="entry name" value="NAD(P)-bd_dom_sf"/>
</dbReference>
<evidence type="ECO:0000256" key="1">
    <source>
        <dbReference type="ARBA" id="ARBA00006484"/>
    </source>
</evidence>
<dbReference type="SUPFAM" id="SSF51735">
    <property type="entry name" value="NAD(P)-binding Rossmann-fold domains"/>
    <property type="match status" value="1"/>
</dbReference>
<dbReference type="Pfam" id="PF00106">
    <property type="entry name" value="adh_short"/>
    <property type="match status" value="1"/>
</dbReference>
<proteinExistence type="inferred from homology"/>
<comment type="similarity">
    <text evidence="1 3">Belongs to the short-chain dehydrogenases/reductases (SDR) family.</text>
</comment>
<dbReference type="PROSITE" id="PS00061">
    <property type="entry name" value="ADH_SHORT"/>
    <property type="match status" value="1"/>
</dbReference>
<dbReference type="RefSeq" id="WP_230500909.1">
    <property type="nucleotide sequence ID" value="NZ_CAKJTJ010000007.1"/>
</dbReference>
<dbReference type="PRINTS" id="PR00080">
    <property type="entry name" value="SDRFAMILY"/>
</dbReference>
<dbReference type="InterPro" id="IPR051911">
    <property type="entry name" value="SDR_oxidoreductase"/>
</dbReference>
<evidence type="ECO:0000256" key="2">
    <source>
        <dbReference type="ARBA" id="ARBA00023002"/>
    </source>
</evidence>
<dbReference type="InterPro" id="IPR002347">
    <property type="entry name" value="SDR_fam"/>
</dbReference>
<keyword evidence="2 4" id="KW-0560">Oxidoreductase</keyword>
<dbReference type="Proteomes" id="UP000789833">
    <property type="component" value="Unassembled WGS sequence"/>
</dbReference>
<dbReference type="PRINTS" id="PR00081">
    <property type="entry name" value="GDHRDH"/>
</dbReference>
<organism evidence="4 5">
    <name type="scientific">Sutcliffiella rhizosphaerae</name>
    <dbReference type="NCBI Taxonomy" id="2880967"/>
    <lineage>
        <taxon>Bacteria</taxon>
        <taxon>Bacillati</taxon>
        <taxon>Bacillota</taxon>
        <taxon>Bacilli</taxon>
        <taxon>Bacillales</taxon>
        <taxon>Bacillaceae</taxon>
        <taxon>Sutcliffiella</taxon>
    </lineage>
</organism>
<evidence type="ECO:0000313" key="5">
    <source>
        <dbReference type="Proteomes" id="UP000789833"/>
    </source>
</evidence>
<name>A0ABN8A7C6_9BACI</name>
<dbReference type="EMBL" id="CAKJTJ010000007">
    <property type="protein sequence ID" value="CAG9621005.1"/>
    <property type="molecule type" value="Genomic_DNA"/>
</dbReference>
<reference evidence="4 5" key="1">
    <citation type="submission" date="2021-10" db="EMBL/GenBank/DDBJ databases">
        <authorList>
            <person name="Criscuolo A."/>
        </authorList>
    </citation>
    <scope>NUCLEOTIDE SEQUENCE [LARGE SCALE GENOMIC DNA]</scope>
    <source>
        <strain evidence="5">CIP 111883</strain>
    </source>
</reference>
<dbReference type="PANTHER" id="PTHR43976">
    <property type="entry name" value="SHORT CHAIN DEHYDROGENASE"/>
    <property type="match status" value="1"/>
</dbReference>
<keyword evidence="5" id="KW-1185">Reference proteome</keyword>
<dbReference type="EC" id="1.3.1.-" evidence="4"/>
<accession>A0ABN8A7C6</accession>
<dbReference type="InterPro" id="IPR020904">
    <property type="entry name" value="Sc_DH/Rdtase_CS"/>
</dbReference>
<sequence>MIRKTVIITGASGGFGMVFTKLFLQAGYHVVATIRNEAKKQILLNELRDLDTKCLTIKLLDVSDTPSVNEFERFVHTLGSVDVLINNAGFAVAGFSEELTVDEYMLQFETNFFGVIRVTNTILPIMRKQNSGRIVNISSISGLIGFPGLSPYVSSKHALEGYTESLRLEMISFGVDVVLVEPGSFQTNIWSSGTYMSAQAGQDHSPYSKMFQKLSSRLNKDSHSYGNPQEVGKLVLEIATSTTTPSLRYKIGKGVRVTVFLKRLLPWRLWEKLVLTQLNK</sequence>
<dbReference type="Gene3D" id="3.40.50.720">
    <property type="entry name" value="NAD(P)-binding Rossmann-like Domain"/>
    <property type="match status" value="1"/>
</dbReference>
<comment type="caution">
    <text evidence="4">The sequence shown here is derived from an EMBL/GenBank/DDBJ whole genome shotgun (WGS) entry which is preliminary data.</text>
</comment>